<sequence length="190" mass="21459">MVENPDRYTKNPKGDEQPEQVQWPSQTDFAPPPAPAACPACGQVTSGELSCQFCGQALFLPKGLPLSTIGLRFGGYLLEGVLFVFTAGIGWLIWALFLFPQGQTPAKQLLQMRVVHIGEQHTARFWRMFLREFIAKPVIAILATATFFILYLWLFWDRNRQELWDKLASTLVVSDRQGLLRPPPRPDSAQ</sequence>
<evidence type="ECO:0000256" key="2">
    <source>
        <dbReference type="ARBA" id="ARBA00022475"/>
    </source>
</evidence>
<dbReference type="InterPro" id="IPR051791">
    <property type="entry name" value="Pra-immunoreactive"/>
</dbReference>
<name>A0ABP6E065_9ACTN</name>
<evidence type="ECO:0000313" key="9">
    <source>
        <dbReference type="EMBL" id="GAA2656900.1"/>
    </source>
</evidence>
<dbReference type="InterPro" id="IPR010432">
    <property type="entry name" value="RDD"/>
</dbReference>
<feature type="domain" description="RDD" evidence="8">
    <location>
        <begin position="73"/>
        <end position="168"/>
    </location>
</feature>
<evidence type="ECO:0000256" key="4">
    <source>
        <dbReference type="ARBA" id="ARBA00022989"/>
    </source>
</evidence>
<feature type="compositionally biased region" description="Polar residues" evidence="6">
    <location>
        <begin position="19"/>
        <end position="28"/>
    </location>
</feature>
<evidence type="ECO:0000259" key="8">
    <source>
        <dbReference type="Pfam" id="PF06271"/>
    </source>
</evidence>
<comment type="caution">
    <text evidence="9">The sequence shown here is derived from an EMBL/GenBank/DDBJ whole genome shotgun (WGS) entry which is preliminary data.</text>
</comment>
<keyword evidence="10" id="KW-1185">Reference proteome</keyword>
<proteinExistence type="predicted"/>
<feature type="region of interest" description="Disordered" evidence="6">
    <location>
        <begin position="1"/>
        <end position="31"/>
    </location>
</feature>
<comment type="subcellular location">
    <subcellularLocation>
        <location evidence="1">Cell membrane</location>
        <topology evidence="1">Multi-pass membrane protein</topology>
    </subcellularLocation>
</comment>
<accession>A0ABP6E065</accession>
<evidence type="ECO:0000256" key="5">
    <source>
        <dbReference type="ARBA" id="ARBA00023136"/>
    </source>
</evidence>
<keyword evidence="4 7" id="KW-1133">Transmembrane helix</keyword>
<evidence type="ECO:0000256" key="1">
    <source>
        <dbReference type="ARBA" id="ARBA00004651"/>
    </source>
</evidence>
<keyword evidence="3 7" id="KW-0812">Transmembrane</keyword>
<gene>
    <name evidence="9" type="ORF">GCM10010307_71020</name>
</gene>
<evidence type="ECO:0000256" key="6">
    <source>
        <dbReference type="SAM" id="MobiDB-lite"/>
    </source>
</evidence>
<protein>
    <recommendedName>
        <fullName evidence="8">RDD domain-containing protein</fullName>
    </recommendedName>
</protein>
<feature type="compositionally biased region" description="Basic and acidic residues" evidence="6">
    <location>
        <begin position="1"/>
        <end position="16"/>
    </location>
</feature>
<feature type="transmembrane region" description="Helical" evidence="7">
    <location>
        <begin position="76"/>
        <end position="99"/>
    </location>
</feature>
<dbReference type="EMBL" id="BAAASJ010000113">
    <property type="protein sequence ID" value="GAA2656900.1"/>
    <property type="molecule type" value="Genomic_DNA"/>
</dbReference>
<keyword evidence="2" id="KW-1003">Cell membrane</keyword>
<organism evidence="9 10">
    <name type="scientific">Streptomyces vastus</name>
    <dbReference type="NCBI Taxonomy" id="285451"/>
    <lineage>
        <taxon>Bacteria</taxon>
        <taxon>Bacillati</taxon>
        <taxon>Actinomycetota</taxon>
        <taxon>Actinomycetes</taxon>
        <taxon>Kitasatosporales</taxon>
        <taxon>Streptomycetaceae</taxon>
        <taxon>Streptomyces</taxon>
    </lineage>
</organism>
<keyword evidence="5 7" id="KW-0472">Membrane</keyword>
<evidence type="ECO:0000313" key="10">
    <source>
        <dbReference type="Proteomes" id="UP001500151"/>
    </source>
</evidence>
<evidence type="ECO:0000256" key="7">
    <source>
        <dbReference type="SAM" id="Phobius"/>
    </source>
</evidence>
<feature type="transmembrane region" description="Helical" evidence="7">
    <location>
        <begin position="134"/>
        <end position="156"/>
    </location>
</feature>
<evidence type="ECO:0000256" key="3">
    <source>
        <dbReference type="ARBA" id="ARBA00022692"/>
    </source>
</evidence>
<dbReference type="Proteomes" id="UP001500151">
    <property type="component" value="Unassembled WGS sequence"/>
</dbReference>
<dbReference type="PANTHER" id="PTHR36115:SF6">
    <property type="entry name" value="PROLINE-RICH ANTIGEN HOMOLOG"/>
    <property type="match status" value="1"/>
</dbReference>
<reference evidence="10" key="1">
    <citation type="journal article" date="2019" name="Int. J. Syst. Evol. Microbiol.">
        <title>The Global Catalogue of Microorganisms (GCM) 10K type strain sequencing project: providing services to taxonomists for standard genome sequencing and annotation.</title>
        <authorList>
            <consortium name="The Broad Institute Genomics Platform"/>
            <consortium name="The Broad Institute Genome Sequencing Center for Infectious Disease"/>
            <person name="Wu L."/>
            <person name="Ma J."/>
        </authorList>
    </citation>
    <scope>NUCLEOTIDE SEQUENCE [LARGE SCALE GENOMIC DNA]</scope>
    <source>
        <strain evidence="10">JCM 4524</strain>
    </source>
</reference>
<dbReference type="PANTHER" id="PTHR36115">
    <property type="entry name" value="PROLINE-RICH ANTIGEN HOMOLOG-RELATED"/>
    <property type="match status" value="1"/>
</dbReference>
<dbReference type="Pfam" id="PF06271">
    <property type="entry name" value="RDD"/>
    <property type="match status" value="1"/>
</dbReference>